<dbReference type="Gene3D" id="3.90.1720.10">
    <property type="entry name" value="endopeptidase domain like (from Nostoc punctiforme)"/>
    <property type="match status" value="1"/>
</dbReference>
<proteinExistence type="predicted"/>
<name>A0A812SSM7_9DINO</name>
<evidence type="ECO:0000313" key="3">
    <source>
        <dbReference type="Proteomes" id="UP000601435"/>
    </source>
</evidence>
<reference evidence="2" key="1">
    <citation type="submission" date="2021-02" db="EMBL/GenBank/DDBJ databases">
        <authorList>
            <person name="Dougan E. K."/>
            <person name="Rhodes N."/>
            <person name="Thang M."/>
            <person name="Chan C."/>
        </authorList>
    </citation>
    <scope>NUCLEOTIDE SEQUENCE</scope>
</reference>
<feature type="domain" description="LRAT" evidence="1">
    <location>
        <begin position="50"/>
        <end position="133"/>
    </location>
</feature>
<sequence length="162" mass="18050">MSSVRASLVLDTSRRTFCRSQFPCSQSRRFCRPGSIIYRDLRQNDNKFNPCFAHFAIYTGDVGPYKACAIGANPGGIQIERVDLVGVSNWAVFQEKQTSKEGTAVVNKALNAYRQRQWKYDMVFSNCEHFACKMFDLPPLSLQAAFGNVAVHAGGAALYSYG</sequence>
<dbReference type="InterPro" id="IPR007053">
    <property type="entry name" value="LRAT_dom"/>
</dbReference>
<dbReference type="Proteomes" id="UP000601435">
    <property type="component" value="Unassembled WGS sequence"/>
</dbReference>
<accession>A0A812SSM7</accession>
<gene>
    <name evidence="2" type="primary">KLHDC4</name>
    <name evidence="2" type="ORF">SNEC2469_LOCUS14258</name>
</gene>
<dbReference type="Pfam" id="PF04970">
    <property type="entry name" value="LRAT"/>
    <property type="match status" value="1"/>
</dbReference>
<comment type="caution">
    <text evidence="2">The sequence shown here is derived from an EMBL/GenBank/DDBJ whole genome shotgun (WGS) entry which is preliminary data.</text>
</comment>
<evidence type="ECO:0000259" key="1">
    <source>
        <dbReference type="Pfam" id="PF04970"/>
    </source>
</evidence>
<organism evidence="2 3">
    <name type="scientific">Symbiodinium necroappetens</name>
    <dbReference type="NCBI Taxonomy" id="1628268"/>
    <lineage>
        <taxon>Eukaryota</taxon>
        <taxon>Sar</taxon>
        <taxon>Alveolata</taxon>
        <taxon>Dinophyceae</taxon>
        <taxon>Suessiales</taxon>
        <taxon>Symbiodiniaceae</taxon>
        <taxon>Symbiodinium</taxon>
    </lineage>
</organism>
<dbReference type="AlphaFoldDB" id="A0A812SSM7"/>
<dbReference type="OrthoDB" id="421951at2759"/>
<keyword evidence="3" id="KW-1185">Reference proteome</keyword>
<dbReference type="EMBL" id="CAJNJA010022852">
    <property type="protein sequence ID" value="CAE7500873.1"/>
    <property type="molecule type" value="Genomic_DNA"/>
</dbReference>
<feature type="non-terminal residue" evidence="2">
    <location>
        <position position="162"/>
    </location>
</feature>
<evidence type="ECO:0000313" key="2">
    <source>
        <dbReference type="EMBL" id="CAE7500873.1"/>
    </source>
</evidence>
<protein>
    <submittedName>
        <fullName evidence="2">KLHDC4 protein</fullName>
    </submittedName>
</protein>